<comment type="caution">
    <text evidence="2">The sequence shown here is derived from an EMBL/GenBank/DDBJ whole genome shotgun (WGS) entry which is preliminary data.</text>
</comment>
<dbReference type="EMBL" id="JAUZVY010000002">
    <property type="protein sequence ID" value="MDP4528957.1"/>
    <property type="molecule type" value="Genomic_DNA"/>
</dbReference>
<feature type="transmembrane region" description="Helical" evidence="1">
    <location>
        <begin position="76"/>
        <end position="96"/>
    </location>
</feature>
<sequence>MEPLESQPQFSAWQIVILLLLLFVTTVGLPMISWLFPAVGMLLDSATLQVLIPLASLGLVIFLFEQWGMVQLKPYLMSSGLTLPLLASFALLYPLLSYF</sequence>
<organism evidence="2 3">
    <name type="scientific">Alkalimonas delamerensis</name>
    <dbReference type="NCBI Taxonomy" id="265981"/>
    <lineage>
        <taxon>Bacteria</taxon>
        <taxon>Pseudomonadati</taxon>
        <taxon>Pseudomonadota</taxon>
        <taxon>Gammaproteobacteria</taxon>
        <taxon>Alkalimonas</taxon>
    </lineage>
</organism>
<accession>A0ABT9GPR5</accession>
<evidence type="ECO:0000256" key="1">
    <source>
        <dbReference type="SAM" id="Phobius"/>
    </source>
</evidence>
<evidence type="ECO:0000313" key="2">
    <source>
        <dbReference type="EMBL" id="MDP4528957.1"/>
    </source>
</evidence>
<reference evidence="2 3" key="1">
    <citation type="submission" date="2023-08" db="EMBL/GenBank/DDBJ databases">
        <authorList>
            <person name="Joshi A."/>
            <person name="Thite S."/>
        </authorList>
    </citation>
    <scope>NUCLEOTIDE SEQUENCE [LARGE SCALE GENOMIC DNA]</scope>
    <source>
        <strain evidence="2 3">1E1</strain>
    </source>
</reference>
<name>A0ABT9GPR5_9GAMM</name>
<feature type="transmembrane region" description="Helical" evidence="1">
    <location>
        <begin position="12"/>
        <end position="34"/>
    </location>
</feature>
<keyword evidence="1" id="KW-0472">Membrane</keyword>
<feature type="transmembrane region" description="Helical" evidence="1">
    <location>
        <begin position="46"/>
        <end position="64"/>
    </location>
</feature>
<proteinExistence type="predicted"/>
<protein>
    <submittedName>
        <fullName evidence="2">Uncharacterized protein</fullName>
    </submittedName>
</protein>
<keyword evidence="1" id="KW-1133">Transmembrane helix</keyword>
<keyword evidence="1" id="KW-0812">Transmembrane</keyword>
<dbReference type="RefSeq" id="WP_305945044.1">
    <property type="nucleotide sequence ID" value="NZ_JAUZVY010000002.1"/>
</dbReference>
<dbReference type="Proteomes" id="UP001236258">
    <property type="component" value="Unassembled WGS sequence"/>
</dbReference>
<evidence type="ECO:0000313" key="3">
    <source>
        <dbReference type="Proteomes" id="UP001236258"/>
    </source>
</evidence>
<keyword evidence="3" id="KW-1185">Reference proteome</keyword>
<gene>
    <name evidence="2" type="ORF">Q3O59_07940</name>
</gene>